<evidence type="ECO:0000256" key="3">
    <source>
        <dbReference type="ARBA" id="ARBA00023098"/>
    </source>
</evidence>
<keyword evidence="2 4" id="KW-0442">Lipid degradation</keyword>
<evidence type="ECO:0000259" key="5">
    <source>
        <dbReference type="PROSITE" id="PS51635"/>
    </source>
</evidence>
<dbReference type="InterPro" id="IPR021095">
    <property type="entry name" value="DUF3734"/>
</dbReference>
<reference evidence="6 7" key="1">
    <citation type="submission" date="2016-05" db="EMBL/GenBank/DDBJ databases">
        <title>Complete Genome and Methylome Analysis of Psychrotrophic Bacterial Isolates from Antarctic Lake Untersee.</title>
        <authorList>
            <person name="Fomenkov A."/>
            <person name="Akimov V.N."/>
            <person name="Vasilyeva L.V."/>
            <person name="Andersen D."/>
            <person name="Vincze T."/>
            <person name="Roberts R.J."/>
        </authorList>
    </citation>
    <scope>NUCLEOTIDE SEQUENCE [LARGE SCALE GENOMIC DNA]</scope>
    <source>
        <strain evidence="6 7">U14-5</strain>
    </source>
</reference>
<evidence type="ECO:0000313" key="6">
    <source>
        <dbReference type="EMBL" id="APT59762.1"/>
    </source>
</evidence>
<dbReference type="SUPFAM" id="SSF52151">
    <property type="entry name" value="FabD/lysophospholipase-like"/>
    <property type="match status" value="1"/>
</dbReference>
<dbReference type="KEGG" id="rgi:RGI145_20815"/>
<dbReference type="InterPro" id="IPR016035">
    <property type="entry name" value="Acyl_Trfase/lysoPLipase"/>
</dbReference>
<dbReference type="STRING" id="257708.RGI145_20815"/>
<dbReference type="Pfam" id="PF01734">
    <property type="entry name" value="Patatin"/>
    <property type="match status" value="1"/>
</dbReference>
<feature type="short sequence motif" description="GXGXXG" evidence="4">
    <location>
        <begin position="30"/>
        <end position="35"/>
    </location>
</feature>
<dbReference type="Pfam" id="PF12536">
    <property type="entry name" value="DUF3734"/>
    <property type="match status" value="1"/>
</dbReference>
<protein>
    <recommendedName>
        <fullName evidence="5">PNPLA domain-containing protein</fullName>
    </recommendedName>
</protein>
<dbReference type="EMBL" id="CP015584">
    <property type="protein sequence ID" value="APT59762.1"/>
    <property type="molecule type" value="Genomic_DNA"/>
</dbReference>
<feature type="active site" description="Proton acceptor" evidence="4">
    <location>
        <position position="223"/>
    </location>
</feature>
<feature type="short sequence motif" description="DGA/G" evidence="4">
    <location>
        <begin position="223"/>
        <end position="225"/>
    </location>
</feature>
<evidence type="ECO:0000256" key="4">
    <source>
        <dbReference type="PROSITE-ProRule" id="PRU01161"/>
    </source>
</evidence>
<dbReference type="GO" id="GO:0016042">
    <property type="term" value="P:lipid catabolic process"/>
    <property type="evidence" value="ECO:0007669"/>
    <property type="project" value="UniProtKB-UniRule"/>
</dbReference>
<dbReference type="PANTHER" id="PTHR14226:SF57">
    <property type="entry name" value="BLR7027 PROTEIN"/>
    <property type="match status" value="1"/>
</dbReference>
<gene>
    <name evidence="6" type="ORF">RGI145_20815</name>
</gene>
<dbReference type="PROSITE" id="PS51635">
    <property type="entry name" value="PNPLA"/>
    <property type="match status" value="1"/>
</dbReference>
<dbReference type="GO" id="GO:0016787">
    <property type="term" value="F:hydrolase activity"/>
    <property type="evidence" value="ECO:0007669"/>
    <property type="project" value="UniProtKB-UniRule"/>
</dbReference>
<sequence>MTRTAGARAPAASACATNTPFQSIALLLQGGGALGAYQAGVYEALAEHGIEPTWIAGISIGAINSAIIAGNPAGERVAKLREFWESVTTGSAIWGGWLPHTPLAVSLRAAVNQLSAGEVLARGVPGFFSPRLLPPPLQPSGTPGATSWYDTGTLRNTLKHLVDFDRINRREMRLSIGAVNVRTGNFAYFDNASDRIGPEHVMASGALPPGFPAVEIDGEHYWDGGMVSNTPLDWVLSAPSELDTLVFQVDLWSAEGALPGDLMSVAVRMKEIQYSSRTRAATDEFRAKQRLRAAFHVLQRQLPESLRDTPEAKTLAEIADPARYNIVQLIYRSPTYEGQSKDYEFSRRTMEEHWRSGYDNALTTLAHPEVMTLPDDPGGVATYDFLHPSRARAASAKSEKEAT</sequence>
<feature type="short sequence motif" description="GXSXG" evidence="4">
    <location>
        <begin position="57"/>
        <end position="61"/>
    </location>
</feature>
<dbReference type="CDD" id="cd07209">
    <property type="entry name" value="Pat_hypo_Ecoli_Z1214_like"/>
    <property type="match status" value="1"/>
</dbReference>
<keyword evidence="1 4" id="KW-0378">Hydrolase</keyword>
<accession>A0A1L7ALV0</accession>
<keyword evidence="3 4" id="KW-0443">Lipid metabolism</keyword>
<dbReference type="InterPro" id="IPR002641">
    <property type="entry name" value="PNPLA_dom"/>
</dbReference>
<feature type="domain" description="PNPLA" evidence="5">
    <location>
        <begin position="26"/>
        <end position="236"/>
    </location>
</feature>
<evidence type="ECO:0000256" key="2">
    <source>
        <dbReference type="ARBA" id="ARBA00022963"/>
    </source>
</evidence>
<evidence type="ECO:0000313" key="7">
    <source>
        <dbReference type="Proteomes" id="UP000185494"/>
    </source>
</evidence>
<dbReference type="PANTHER" id="PTHR14226">
    <property type="entry name" value="NEUROPATHY TARGET ESTERASE/SWISS CHEESE D.MELANOGASTER"/>
    <property type="match status" value="1"/>
</dbReference>
<proteinExistence type="predicted"/>
<evidence type="ECO:0000256" key="1">
    <source>
        <dbReference type="ARBA" id="ARBA00022801"/>
    </source>
</evidence>
<name>A0A1L7ALV0_9PROT</name>
<organism evidence="6 7">
    <name type="scientific">Roseomonas gilardii</name>
    <dbReference type="NCBI Taxonomy" id="257708"/>
    <lineage>
        <taxon>Bacteria</taxon>
        <taxon>Pseudomonadati</taxon>
        <taxon>Pseudomonadota</taxon>
        <taxon>Alphaproteobacteria</taxon>
        <taxon>Acetobacterales</taxon>
        <taxon>Roseomonadaceae</taxon>
        <taxon>Roseomonas</taxon>
    </lineage>
</organism>
<dbReference type="Proteomes" id="UP000185494">
    <property type="component" value="Chromosome 2"/>
</dbReference>
<dbReference type="InterPro" id="IPR050301">
    <property type="entry name" value="NTE"/>
</dbReference>
<feature type="active site" description="Nucleophile" evidence="4">
    <location>
        <position position="59"/>
    </location>
</feature>
<dbReference type="Gene3D" id="3.40.1090.10">
    <property type="entry name" value="Cytosolic phospholipase A2 catalytic domain"/>
    <property type="match status" value="2"/>
</dbReference>
<dbReference type="AlphaFoldDB" id="A0A1L7ALV0"/>